<evidence type="ECO:0000256" key="3">
    <source>
        <dbReference type="ARBA" id="ARBA00023180"/>
    </source>
</evidence>
<gene>
    <name evidence="9" type="ORF">IZO911_LOCUS32343</name>
    <name evidence="8" type="ORF">JYZ213_LOCUS6374</name>
    <name evidence="10" type="ORF">KXQ929_LOCUS18282</name>
    <name evidence="11" type="ORF">OXD698_LOCUS23133</name>
</gene>
<evidence type="ECO:0000313" key="12">
    <source>
        <dbReference type="Proteomes" id="UP000663860"/>
    </source>
</evidence>
<dbReference type="PANTHER" id="PTHR10680:SF28">
    <property type="entry name" value="SMP-30_GLUCONOLACTONASE_LRE-LIKE REGION DOMAIN-CONTAINING PROTEIN"/>
    <property type="match status" value="1"/>
</dbReference>
<dbReference type="EC" id="2.4.2.-" evidence="5"/>
<keyword evidence="5" id="KW-0808">Transferase</keyword>
<dbReference type="SUPFAM" id="SSF56399">
    <property type="entry name" value="ADP-ribosylation"/>
    <property type="match status" value="1"/>
</dbReference>
<dbReference type="SUPFAM" id="SSF63829">
    <property type="entry name" value="Calcium-dependent phosphotriesterase"/>
    <property type="match status" value="1"/>
</dbReference>
<keyword evidence="6" id="KW-0175">Coiled coil</keyword>
<dbReference type="CDD" id="cd05819">
    <property type="entry name" value="NHL"/>
    <property type="match status" value="1"/>
</dbReference>
<evidence type="ECO:0000313" key="10">
    <source>
        <dbReference type="EMBL" id="CAF3821696.1"/>
    </source>
</evidence>
<dbReference type="InterPro" id="IPR011042">
    <property type="entry name" value="6-blade_b-propeller_TolB-like"/>
</dbReference>
<dbReference type="Proteomes" id="UP000663868">
    <property type="component" value="Unassembled WGS sequence"/>
</dbReference>
<proteinExistence type="predicted"/>
<feature type="domain" description="PARP catalytic" evidence="7">
    <location>
        <begin position="295"/>
        <end position="504"/>
    </location>
</feature>
<dbReference type="Gene3D" id="2.120.10.30">
    <property type="entry name" value="TolB, C-terminal domain"/>
    <property type="match status" value="2"/>
</dbReference>
<keyword evidence="1" id="KW-0732">Signal</keyword>
<sequence>MYTVGPNPSLEKDETIALCSIEVHIRSTNSICQMTTVPTATIGDFISSICQKVSIDASPDRYYLTFREDELNINKTVQESGLVHAADPTYDSLVELRLRYVYQLEESVHLAKHIILVSPEVLDYSAILKISLSSSKGRIWSDMLKPLAEQIYNYKSKSSQFGPILIPVPVFTKRAIDELPGIYITVPLNPNEFDWNEFMKALAIDLEIDWSDIIILNVEEGSTIFEIKLKAAISYCAGKILKVAKKLAVLTLSTSNTAGFIAKHNPSQDIKEVPTIKASITGFDEGKDLTASETSLVADDIDRLLTFIQRPATISLPIWEYLTEKSRQLATCILPAFQRSSLECVIENLSLIYNGDWDHLYHQSAIHGEEKILFHGTKRENFDGIFNNNFKFFGTTDEGWYGRGIYFSSSPEYCATYAEWDRKSILYLICSSVKLGRMYPIKDNAYSGRDMHVDYDSHYVKVDKDGDPTCVEHNFFEEFVIKQSDQILPLFIVGLRLAYRFVVWRDPKITDNHNGAVFAKMKEKYGFNIYGSETSAEALSILKYMAMANNKTQCFTCNKDKITFPCKGCLKEFCLNHLTEHQQILNEELSHIANEYNEFKQRVNEQKQNPQNDLLIEQINQWERISIETIQQKAEECRKIVIEYLPAFFNDIENTFNNLSEQIKEIYKENEFNEINLNYLKNQLVEMTEELNNPLKICIQQDTQSFINEISIILSKKPKLNKWKQNAITVAGGNRRGQELDQLSGPVGIFINKKKNIFIADFNNHRIVEWKYNAKEGQVIAGGKGKGYQIDQLNEPTDVIYDQQNHSIIIADYGNRRVIQNQQALIENIGCWGLAIDKNGFLYVSDWMKNEVRRWKMGEYDNEGIVVAGGHGKGYQLNQLSTPSFMFIDEDSSLYTSDRDNHRVMKWRKDAKEGKIVAGGNGQGGNLNQLSSPQGVIVDRLGQIYVIDRGNHRIMRWCEGKEEGEIIVGGNGIENQLHYPSGLCFDDEGNLYVADHSNHRIQKFEIIL</sequence>
<feature type="repeat" description="NHL" evidence="4">
    <location>
        <begin position="924"/>
        <end position="954"/>
    </location>
</feature>
<dbReference type="Proteomes" id="UP000663845">
    <property type="component" value="Unassembled WGS sequence"/>
</dbReference>
<dbReference type="EMBL" id="CAJOAZ010002026">
    <property type="protein sequence ID" value="CAF3885635.1"/>
    <property type="molecule type" value="Genomic_DNA"/>
</dbReference>
<dbReference type="PROSITE" id="PS51059">
    <property type="entry name" value="PARP_CATALYTIC"/>
    <property type="match status" value="1"/>
</dbReference>
<accession>A0A815B6I1</accession>
<dbReference type="InterPro" id="IPR001258">
    <property type="entry name" value="NHL_repeat"/>
</dbReference>
<protein>
    <recommendedName>
        <fullName evidence="5">Poly [ADP-ribose] polymerase</fullName>
        <shortName evidence="5">PARP</shortName>
        <ecNumber evidence="5">2.4.2.-</ecNumber>
    </recommendedName>
</protein>
<evidence type="ECO:0000313" key="8">
    <source>
        <dbReference type="EMBL" id="CAF0822240.1"/>
    </source>
</evidence>
<reference evidence="9" key="1">
    <citation type="submission" date="2021-02" db="EMBL/GenBank/DDBJ databases">
        <authorList>
            <person name="Nowell W R."/>
        </authorList>
    </citation>
    <scope>NUCLEOTIDE SEQUENCE</scope>
</reference>
<dbReference type="GO" id="GO:0003950">
    <property type="term" value="F:NAD+ poly-ADP-ribosyltransferase activity"/>
    <property type="evidence" value="ECO:0007669"/>
    <property type="project" value="UniProtKB-UniRule"/>
</dbReference>
<keyword evidence="5" id="KW-0520">NAD</keyword>
<comment type="caution">
    <text evidence="9">The sequence shown here is derived from an EMBL/GenBank/DDBJ whole genome shotgun (WGS) entry which is preliminary data.</text>
</comment>
<evidence type="ECO:0000256" key="6">
    <source>
        <dbReference type="SAM" id="Coils"/>
    </source>
</evidence>
<feature type="repeat" description="NHL" evidence="4">
    <location>
        <begin position="965"/>
        <end position="1007"/>
    </location>
</feature>
<dbReference type="PROSITE" id="PS51125">
    <property type="entry name" value="NHL"/>
    <property type="match status" value="2"/>
</dbReference>
<keyword evidence="2" id="KW-0677">Repeat</keyword>
<dbReference type="PANTHER" id="PTHR10680">
    <property type="entry name" value="PEPTIDYL-GLYCINE ALPHA-AMIDATING MONOOXYGENASE"/>
    <property type="match status" value="1"/>
</dbReference>
<dbReference type="Proteomes" id="UP000663844">
    <property type="component" value="Unassembled WGS sequence"/>
</dbReference>
<evidence type="ECO:0000313" key="9">
    <source>
        <dbReference type="EMBL" id="CAF1269470.1"/>
    </source>
</evidence>
<dbReference type="EMBL" id="CAJNOG010000040">
    <property type="protein sequence ID" value="CAF0822240.1"/>
    <property type="molecule type" value="Genomic_DNA"/>
</dbReference>
<dbReference type="EMBL" id="CAJOBB010001184">
    <property type="protein sequence ID" value="CAF3821696.1"/>
    <property type="molecule type" value="Genomic_DNA"/>
</dbReference>
<evidence type="ECO:0000259" key="7">
    <source>
        <dbReference type="PROSITE" id="PS51059"/>
    </source>
</evidence>
<keyword evidence="3" id="KW-0325">Glycoprotein</keyword>
<organism evidence="9 12">
    <name type="scientific">Adineta steineri</name>
    <dbReference type="NCBI Taxonomy" id="433720"/>
    <lineage>
        <taxon>Eukaryota</taxon>
        <taxon>Metazoa</taxon>
        <taxon>Spiralia</taxon>
        <taxon>Gnathifera</taxon>
        <taxon>Rotifera</taxon>
        <taxon>Eurotatoria</taxon>
        <taxon>Bdelloidea</taxon>
        <taxon>Adinetida</taxon>
        <taxon>Adinetidae</taxon>
        <taxon>Adineta</taxon>
    </lineage>
</organism>
<keyword evidence="5" id="KW-0328">Glycosyltransferase</keyword>
<dbReference type="EMBL" id="CAJNOE010000557">
    <property type="protein sequence ID" value="CAF1269470.1"/>
    <property type="molecule type" value="Genomic_DNA"/>
</dbReference>
<dbReference type="Pfam" id="PF00644">
    <property type="entry name" value="PARP"/>
    <property type="match status" value="1"/>
</dbReference>
<dbReference type="InterPro" id="IPR012317">
    <property type="entry name" value="Poly(ADP-ribose)pol_cat_dom"/>
</dbReference>
<evidence type="ECO:0000256" key="5">
    <source>
        <dbReference type="RuleBase" id="RU362114"/>
    </source>
</evidence>
<dbReference type="AlphaFoldDB" id="A0A815B6I1"/>
<name>A0A815B6I1_9BILA</name>
<dbReference type="Gene3D" id="3.90.228.10">
    <property type="match status" value="1"/>
</dbReference>
<evidence type="ECO:0000313" key="11">
    <source>
        <dbReference type="EMBL" id="CAF3885635.1"/>
    </source>
</evidence>
<evidence type="ECO:0000256" key="2">
    <source>
        <dbReference type="ARBA" id="ARBA00022737"/>
    </source>
</evidence>
<dbReference type="Pfam" id="PF01436">
    <property type="entry name" value="NHL"/>
    <property type="match status" value="2"/>
</dbReference>
<evidence type="ECO:0000256" key="4">
    <source>
        <dbReference type="PROSITE-ProRule" id="PRU00504"/>
    </source>
</evidence>
<feature type="coiled-coil region" evidence="6">
    <location>
        <begin position="582"/>
        <end position="609"/>
    </location>
</feature>
<dbReference type="GO" id="GO:0005576">
    <property type="term" value="C:extracellular region"/>
    <property type="evidence" value="ECO:0007669"/>
    <property type="project" value="TreeGrafter"/>
</dbReference>
<dbReference type="Proteomes" id="UP000663860">
    <property type="component" value="Unassembled WGS sequence"/>
</dbReference>
<evidence type="ECO:0000256" key="1">
    <source>
        <dbReference type="ARBA" id="ARBA00022729"/>
    </source>
</evidence>